<reference evidence="2" key="1">
    <citation type="submission" date="2015-10" db="EMBL/GenBank/DDBJ databases">
        <title>Description of Candidatus Tenderia electrophaga gen. nov, sp. nov., an Uncultivated Electroautotroph from a Biocathode Enrichment.</title>
        <authorList>
            <person name="Eddie B.J."/>
            <person name="Malanoski A.P."/>
            <person name="Wang Z."/>
            <person name="Hall R.J."/>
            <person name="Oh S.D."/>
            <person name="Heiner C."/>
            <person name="Lin B."/>
            <person name="Strycharz-Glaven S.M."/>
        </authorList>
    </citation>
    <scope>NUCLEOTIDE SEQUENCE [LARGE SCALE GENOMIC DNA]</scope>
    <source>
        <strain evidence="2">NRL1</strain>
    </source>
</reference>
<keyword evidence="1" id="KW-0812">Transmembrane</keyword>
<feature type="transmembrane region" description="Helical" evidence="1">
    <location>
        <begin position="105"/>
        <end position="122"/>
    </location>
</feature>
<dbReference type="EMBL" id="CP013099">
    <property type="protein sequence ID" value="ALP52570.1"/>
    <property type="molecule type" value="Genomic_DNA"/>
</dbReference>
<dbReference type="AlphaFoldDB" id="A0A0S2TBQ1"/>
<keyword evidence="1" id="KW-1133">Transmembrane helix</keyword>
<sequence length="240" mass="26646">MSRETGWYSNVHPVLRIVSFVIFSLFLALGNPAQLVAAAMIVVLLFATAGRDSIAGLWKTLLRMRWFLLSILIIYAWMTPGPPLFPTPDYSAWLPTTTGLIEGVRRLLALALIVAAVHWLLFVTPQHQLVSALYWLALPARLLGISRERVAVRVALILRRVVQVQELVERQVKQAGVSKGDVRGYAKVSAGLVEQVIVRAEHTPCESVEIAVSDRPPLWQWIWPALLTTLLMLTGGLATL</sequence>
<proteinExistence type="predicted"/>
<gene>
    <name evidence="2" type="ORF">Tel_05085</name>
</gene>
<feature type="transmembrane region" description="Helical" evidence="1">
    <location>
        <begin position="66"/>
        <end position="85"/>
    </location>
</feature>
<keyword evidence="1" id="KW-0472">Membrane</keyword>
<evidence type="ECO:0000313" key="3">
    <source>
        <dbReference type="Proteomes" id="UP000055136"/>
    </source>
</evidence>
<evidence type="ECO:0008006" key="4">
    <source>
        <dbReference type="Google" id="ProtNLM"/>
    </source>
</evidence>
<dbReference type="STRING" id="1748243.Tel_05085"/>
<dbReference type="KEGG" id="tee:Tel_05085"/>
<evidence type="ECO:0000256" key="1">
    <source>
        <dbReference type="SAM" id="Phobius"/>
    </source>
</evidence>
<evidence type="ECO:0000313" key="2">
    <source>
        <dbReference type="EMBL" id="ALP52570.1"/>
    </source>
</evidence>
<name>A0A0S2TBQ1_9GAMM</name>
<feature type="transmembrane region" description="Helical" evidence="1">
    <location>
        <begin position="20"/>
        <end position="46"/>
    </location>
</feature>
<organism evidence="2 3">
    <name type="scientific">Candidatus Tenderia electrophaga</name>
    <dbReference type="NCBI Taxonomy" id="1748243"/>
    <lineage>
        <taxon>Bacteria</taxon>
        <taxon>Pseudomonadati</taxon>
        <taxon>Pseudomonadota</taxon>
        <taxon>Gammaproteobacteria</taxon>
        <taxon>Candidatus Tenderiales</taxon>
        <taxon>Candidatus Tenderiaceae</taxon>
        <taxon>Candidatus Tenderia</taxon>
    </lineage>
</organism>
<keyword evidence="3" id="KW-1185">Reference proteome</keyword>
<dbReference type="Proteomes" id="UP000055136">
    <property type="component" value="Chromosome"/>
</dbReference>
<accession>A0A0S2TBQ1</accession>
<protein>
    <recommendedName>
        <fullName evidence="4">Energy-coupling factor transporter transmembrane protein EcfT</fullName>
    </recommendedName>
</protein>